<organism evidence="7 8">
    <name type="scientific">Cryomyces minteri</name>
    <dbReference type="NCBI Taxonomy" id="331657"/>
    <lineage>
        <taxon>Eukaryota</taxon>
        <taxon>Fungi</taxon>
        <taxon>Dikarya</taxon>
        <taxon>Ascomycota</taxon>
        <taxon>Pezizomycotina</taxon>
        <taxon>Dothideomycetes</taxon>
        <taxon>Dothideomycetes incertae sedis</taxon>
        <taxon>Cryomyces</taxon>
    </lineage>
</organism>
<dbReference type="InterPro" id="IPR038739">
    <property type="entry name" value="ARMC8/Vid28"/>
</dbReference>
<dbReference type="Proteomes" id="UP000308768">
    <property type="component" value="Unassembled WGS sequence"/>
</dbReference>
<protein>
    <recommendedName>
        <fullName evidence="9">Armadillo repeat-containing protein 8</fullName>
    </recommendedName>
</protein>
<proteinExistence type="predicted"/>
<comment type="caution">
    <text evidence="7">The sequence shown here is derived from an EMBL/GenBank/DDBJ whole genome shotgun (WGS) entry which is preliminary data.</text>
</comment>
<name>A0A4U0WZU8_9PEZI</name>
<evidence type="ECO:0000256" key="3">
    <source>
        <dbReference type="ARBA" id="ARBA00022490"/>
    </source>
</evidence>
<accession>A0A4U0WZU8</accession>
<keyword evidence="4" id="KW-0677">Repeat</keyword>
<dbReference type="PANTHER" id="PTHR15651">
    <property type="entry name" value="ARMADILLO REPEAT-CONTAINING PROTEIN 8"/>
    <property type="match status" value="1"/>
</dbReference>
<dbReference type="Gene3D" id="1.25.10.10">
    <property type="entry name" value="Leucine-rich Repeat Variant"/>
    <property type="match status" value="2"/>
</dbReference>
<evidence type="ECO:0000256" key="5">
    <source>
        <dbReference type="ARBA" id="ARBA00023242"/>
    </source>
</evidence>
<dbReference type="GO" id="GO:0005634">
    <property type="term" value="C:nucleus"/>
    <property type="evidence" value="ECO:0007669"/>
    <property type="project" value="UniProtKB-SubCell"/>
</dbReference>
<dbReference type="SMART" id="SM00185">
    <property type="entry name" value="ARM"/>
    <property type="match status" value="4"/>
</dbReference>
<dbReference type="PANTHER" id="PTHR15651:SF7">
    <property type="entry name" value="ARMADILLO REPEAT-CONTAINING PROTEIN 8"/>
    <property type="match status" value="1"/>
</dbReference>
<reference evidence="7 8" key="1">
    <citation type="submission" date="2017-03" db="EMBL/GenBank/DDBJ databases">
        <title>Genomes of endolithic fungi from Antarctica.</title>
        <authorList>
            <person name="Coleine C."/>
            <person name="Masonjones S."/>
            <person name="Stajich J.E."/>
        </authorList>
    </citation>
    <scope>NUCLEOTIDE SEQUENCE [LARGE SCALE GENOMIC DNA]</scope>
    <source>
        <strain evidence="7 8">CCFEE 5187</strain>
    </source>
</reference>
<evidence type="ECO:0000313" key="7">
    <source>
        <dbReference type="EMBL" id="TKA69394.1"/>
    </source>
</evidence>
<feature type="region of interest" description="Disordered" evidence="6">
    <location>
        <begin position="70"/>
        <end position="89"/>
    </location>
</feature>
<dbReference type="EMBL" id="NAJN01000735">
    <property type="protein sequence ID" value="TKA69394.1"/>
    <property type="molecule type" value="Genomic_DNA"/>
</dbReference>
<dbReference type="SUPFAM" id="SSF48371">
    <property type="entry name" value="ARM repeat"/>
    <property type="match status" value="1"/>
</dbReference>
<evidence type="ECO:0008006" key="9">
    <source>
        <dbReference type="Google" id="ProtNLM"/>
    </source>
</evidence>
<evidence type="ECO:0000313" key="8">
    <source>
        <dbReference type="Proteomes" id="UP000308768"/>
    </source>
</evidence>
<dbReference type="InterPro" id="IPR011989">
    <property type="entry name" value="ARM-like"/>
</dbReference>
<dbReference type="InterPro" id="IPR016024">
    <property type="entry name" value="ARM-type_fold"/>
</dbReference>
<feature type="region of interest" description="Disordered" evidence="6">
    <location>
        <begin position="1"/>
        <end position="24"/>
    </location>
</feature>
<dbReference type="OrthoDB" id="5559898at2759"/>
<comment type="subcellular location">
    <subcellularLocation>
        <location evidence="2">Cytoplasm</location>
    </subcellularLocation>
    <subcellularLocation>
        <location evidence="1">Nucleus</location>
    </subcellularLocation>
</comment>
<keyword evidence="3" id="KW-0963">Cytoplasm</keyword>
<sequence>MLEDTISEKTSSPNNDALYEEEREVDARTPTVLASLIRDNPTLQKAAVDAGAIKKLCQILKRSFDPLPPSTSIWSPTSSSSTGTASSSLGTSPALAHAMKCREGALEGLAAIADKEDAYRKTIVDNGVVSCVIDALEPYAPSDGPDASYQQSTSASISKGGNPVPVLLAACHAARSMSRSVSVLRTSLIDAGIARPIFALLKHPKVEVQVAATDVLCNLLLEFSPMRQGLIDAGALQTLCEHAHSSNHRLRHISLWALKHLVYTAPQDMKRACLEELSTGWLIKILSGEQHDGAQGATPIGMGTPNAAGEQVDLLNTPTEPPATDFEDFLDEDDEEDDGDTMADDMGALYKPSCLRSTLYLHKARLKAIRNAEQNADLKARRDDVEIQEQALDYIRNLINGENNSDMLDYILDTLGADRIFGILHSKLKTDVVYPSTRNNGMGIPTYGSQQAGPRALTQPVEIVLSAVHCIVHVAGGKPRHRQLLISQKELIRAWLPHFNHSDRRVRVMSVIAVNNLTWLENEADREDGKQRALELRNMGVEEKVRLLLQDPDLDVRERAKQAVTQIEELSGGAAEAILRLLFYPKVRVSAASVTDAAAPGLATPNALAVGVTLNRAQHRQEN</sequence>
<evidence type="ECO:0000256" key="6">
    <source>
        <dbReference type="SAM" id="MobiDB-lite"/>
    </source>
</evidence>
<evidence type="ECO:0000256" key="1">
    <source>
        <dbReference type="ARBA" id="ARBA00004123"/>
    </source>
</evidence>
<dbReference type="AlphaFoldDB" id="A0A4U0WZU8"/>
<dbReference type="InterPro" id="IPR000225">
    <property type="entry name" value="Armadillo"/>
</dbReference>
<dbReference type="GO" id="GO:0034657">
    <property type="term" value="C:GID complex"/>
    <property type="evidence" value="ECO:0007669"/>
    <property type="project" value="TreeGrafter"/>
</dbReference>
<keyword evidence="5" id="KW-0539">Nucleus</keyword>
<dbReference type="GO" id="GO:0043161">
    <property type="term" value="P:proteasome-mediated ubiquitin-dependent protein catabolic process"/>
    <property type="evidence" value="ECO:0007669"/>
    <property type="project" value="TreeGrafter"/>
</dbReference>
<dbReference type="GO" id="GO:0005737">
    <property type="term" value="C:cytoplasm"/>
    <property type="evidence" value="ECO:0007669"/>
    <property type="project" value="UniProtKB-SubCell"/>
</dbReference>
<gene>
    <name evidence="7" type="ORF">B0A49_06371</name>
</gene>
<keyword evidence="8" id="KW-1185">Reference proteome</keyword>
<evidence type="ECO:0000256" key="4">
    <source>
        <dbReference type="ARBA" id="ARBA00022737"/>
    </source>
</evidence>
<evidence type="ECO:0000256" key="2">
    <source>
        <dbReference type="ARBA" id="ARBA00004496"/>
    </source>
</evidence>
<dbReference type="STRING" id="331657.A0A4U0WZU8"/>